<dbReference type="InParanoid" id="A0A7N6FIT9"/>
<keyword evidence="5" id="KW-1185">Reference proteome</keyword>
<evidence type="ECO:0000313" key="5">
    <source>
        <dbReference type="Proteomes" id="UP000265040"/>
    </source>
</evidence>
<feature type="compositionally biased region" description="Polar residues" evidence="2">
    <location>
        <begin position="313"/>
        <end position="329"/>
    </location>
</feature>
<feature type="domain" description="Spermatogenesis-associated protein 2 PUB-like" evidence="3">
    <location>
        <begin position="87"/>
        <end position="211"/>
    </location>
</feature>
<reference evidence="4" key="2">
    <citation type="submission" date="2025-08" db="UniProtKB">
        <authorList>
            <consortium name="Ensembl"/>
        </authorList>
    </citation>
    <scope>IDENTIFICATION</scope>
</reference>
<dbReference type="Proteomes" id="UP000265040">
    <property type="component" value="Chromosome 6"/>
</dbReference>
<evidence type="ECO:0000256" key="2">
    <source>
        <dbReference type="SAM" id="MobiDB-lite"/>
    </source>
</evidence>
<dbReference type="Ensembl" id="ENSATET00000055139.2">
    <property type="protein sequence ID" value="ENSATEP00000064659.1"/>
    <property type="gene ID" value="ENSATEG00000028101.2"/>
</dbReference>
<dbReference type="RefSeq" id="XP_026221571.1">
    <property type="nucleotide sequence ID" value="XM_026365786.2"/>
</dbReference>
<dbReference type="RefSeq" id="XP_026221572.1">
    <property type="nucleotide sequence ID" value="XM_026365787.2"/>
</dbReference>
<dbReference type="Gene3D" id="1.20.58.2190">
    <property type="match status" value="1"/>
</dbReference>
<dbReference type="PANTHER" id="PTHR15326">
    <property type="entry name" value="SPERMATOGENESIS-ASSOCIATED PROTEIN 2/TAMOZHENNIC"/>
    <property type="match status" value="1"/>
</dbReference>
<dbReference type="RefSeq" id="XP_026221576.1">
    <property type="nucleotide sequence ID" value="XM_026365791.2"/>
</dbReference>
<reference evidence="4" key="3">
    <citation type="submission" date="2025-09" db="UniProtKB">
        <authorList>
            <consortium name="Ensembl"/>
        </authorList>
    </citation>
    <scope>IDENTIFICATION</scope>
</reference>
<dbReference type="RefSeq" id="XP_026221574.1">
    <property type="nucleotide sequence ID" value="XM_026365789.2"/>
</dbReference>
<reference evidence="4" key="1">
    <citation type="submission" date="2021-04" db="EMBL/GenBank/DDBJ databases">
        <authorList>
            <consortium name="Wellcome Sanger Institute Data Sharing"/>
        </authorList>
    </citation>
    <scope>NUCLEOTIDE SEQUENCE [LARGE SCALE GENOMIC DNA]</scope>
</reference>
<dbReference type="Pfam" id="PF21388">
    <property type="entry name" value="SPATA2_PUB-like"/>
    <property type="match status" value="1"/>
</dbReference>
<proteinExistence type="inferred from homology"/>
<dbReference type="PANTHER" id="PTHR15326:SF7">
    <property type="entry name" value="SPERMATOGENESIS-ASSOCIATED PROTEIN 2-LIKE PROTEIN"/>
    <property type="match status" value="1"/>
</dbReference>
<evidence type="ECO:0000256" key="1">
    <source>
        <dbReference type="ARBA" id="ARBA00038142"/>
    </source>
</evidence>
<evidence type="ECO:0000259" key="3">
    <source>
        <dbReference type="Pfam" id="PF21388"/>
    </source>
</evidence>
<dbReference type="OrthoDB" id="9837000at2759"/>
<organism evidence="4 5">
    <name type="scientific">Anabas testudineus</name>
    <name type="common">Climbing perch</name>
    <name type="synonym">Anthias testudineus</name>
    <dbReference type="NCBI Taxonomy" id="64144"/>
    <lineage>
        <taxon>Eukaryota</taxon>
        <taxon>Metazoa</taxon>
        <taxon>Chordata</taxon>
        <taxon>Craniata</taxon>
        <taxon>Vertebrata</taxon>
        <taxon>Euteleostomi</taxon>
        <taxon>Actinopterygii</taxon>
        <taxon>Neopterygii</taxon>
        <taxon>Teleostei</taxon>
        <taxon>Neoteleostei</taxon>
        <taxon>Acanthomorphata</taxon>
        <taxon>Anabantaria</taxon>
        <taxon>Anabantiformes</taxon>
        <taxon>Anabantoidei</taxon>
        <taxon>Anabantidae</taxon>
        <taxon>Anabas</taxon>
    </lineage>
</organism>
<dbReference type="RefSeq" id="XP_026221568.1">
    <property type="nucleotide sequence ID" value="XM_026365783.2"/>
</dbReference>
<dbReference type="CTD" id="124044"/>
<dbReference type="InterPro" id="IPR036339">
    <property type="entry name" value="PUB-like_dom_sf"/>
</dbReference>
<accession>A0A7N6FIT9</accession>
<dbReference type="RefSeq" id="XP_026221575.1">
    <property type="nucleotide sequence ID" value="XM_026365790.2"/>
</dbReference>
<comment type="similarity">
    <text evidence="1">Belongs to the SPATA2 family.</text>
</comment>
<name>A0A7N6FIT9_ANATE</name>
<dbReference type="GeneTree" id="ENSGT00530000063956"/>
<feature type="region of interest" description="Disordered" evidence="2">
    <location>
        <begin position="313"/>
        <end position="348"/>
    </location>
</feature>
<dbReference type="GO" id="GO:0005737">
    <property type="term" value="C:cytoplasm"/>
    <property type="evidence" value="ECO:0007669"/>
    <property type="project" value="TreeGrafter"/>
</dbReference>
<sequence length="547" mass="60599">MSSSRQMLVAAYDHSLEQQIVGRGSNLACRDEELWNKMEGLLKDGNAQETHCLGLDPLRVMEESLMEAAAAAPAPAPNGGQGKARRGLQSLAKVFEVLEQAALNLYLGPWRKEYRVVKMYSGMFTHYIKPVLSMPQIKKVFGLLGYQPSLSRQEQLCLQSRTNPNSLDNLLRLSCAFFLARCECRLLAMALGSHVGEAEWELNVVRERKMGHSVQVALENTMKTLKSNQSVMEQIDTELDEDLYTDKQDIRGQREAVVIDDEGPRSLTWVTQSSASPQALKALNNEVTSLPPSVSLTTREHTCISTLNCQLTKTSPAESDTPRSSSANKRQGRRHCEESTFDKADPSLQSLSKREAEANQLCSCPQSPHLFPNHCVQCETFNNFSGALLSHCIMEDYNVPTSDGTNEALNGSGSELQQSESLRVNHVSAEQNSSGVMSSLPLCDGPKSIMPSCQPIVYHECCNLAQLDPRVLCVSCCVFHSGSCRERDYCQIHHTVKKLGVCECGKVCSRKPLVLCRYCGNEYCSDCWYRSPLVCKCGQAFDQSSSV</sequence>
<dbReference type="RefSeq" id="XP_026221573.1">
    <property type="nucleotide sequence ID" value="XM_026365788.2"/>
</dbReference>
<evidence type="ECO:0000313" key="4">
    <source>
        <dbReference type="Ensembl" id="ENSATEP00000064659.1"/>
    </source>
</evidence>
<dbReference type="SUPFAM" id="SSF143503">
    <property type="entry name" value="PUG domain-like"/>
    <property type="match status" value="1"/>
</dbReference>
<protein>
    <recommendedName>
        <fullName evidence="3">Spermatogenesis-associated protein 2 PUB-like domain-containing protein</fullName>
    </recommendedName>
</protein>
<dbReference type="AlphaFoldDB" id="A0A7N6FIT9"/>
<dbReference type="InterPro" id="IPR048839">
    <property type="entry name" value="SPATA2_PUB-like"/>
</dbReference>
<feature type="compositionally biased region" description="Basic and acidic residues" evidence="2">
    <location>
        <begin position="334"/>
        <end position="345"/>
    </location>
</feature>
<dbReference type="RefSeq" id="XP_026221570.1">
    <property type="nucleotide sequence ID" value="XM_026365785.2"/>
</dbReference>
<dbReference type="GeneID" id="113165955"/>